<dbReference type="PANTHER" id="PTHR35011">
    <property type="entry name" value="2,3-DIKETO-L-GULONATE TRAP TRANSPORTER SMALL PERMEASE PROTEIN YIAM"/>
    <property type="match status" value="1"/>
</dbReference>
<evidence type="ECO:0000256" key="6">
    <source>
        <dbReference type="ARBA" id="ARBA00022989"/>
    </source>
</evidence>
<evidence type="ECO:0000313" key="11">
    <source>
        <dbReference type="EMBL" id="MBN8198059.1"/>
    </source>
</evidence>
<sequence length="197" mass="21241">MTHPAEQNAPTTPAAIADEDTVTVPAESGFYGKMVDKVGTVFAIGFLASMSVLIIEIIMRHVFDSPTLWAHETTTFLCGIGFVFGGLFCASRNKHIRVVILYDIAGPKMRRALDIAISVICAVASGFFAWAAWLMVGRAAFAPDGSIRLETSGSAWNPPFPSLLKIFLLIVMVALTIQFVILAINYMRGLGGKDAKS</sequence>
<proteinExistence type="inferred from homology"/>
<dbReference type="GO" id="GO:0022857">
    <property type="term" value="F:transmembrane transporter activity"/>
    <property type="evidence" value="ECO:0007669"/>
    <property type="project" value="UniProtKB-UniRule"/>
</dbReference>
<dbReference type="InterPro" id="IPR055348">
    <property type="entry name" value="DctQ"/>
</dbReference>
<keyword evidence="3" id="KW-1003">Cell membrane</keyword>
<feature type="transmembrane region" description="Helical" evidence="9">
    <location>
        <begin position="166"/>
        <end position="187"/>
    </location>
</feature>
<name>A0A8I1MAI2_9PROT</name>
<dbReference type="RefSeq" id="WP_114114038.1">
    <property type="nucleotide sequence ID" value="NZ_JAEKJW010000003.1"/>
</dbReference>
<gene>
    <name evidence="11" type="ORF">JF547_16440</name>
</gene>
<keyword evidence="2 9" id="KW-0813">Transport</keyword>
<evidence type="ECO:0000256" key="5">
    <source>
        <dbReference type="ARBA" id="ARBA00022692"/>
    </source>
</evidence>
<reference evidence="11" key="1">
    <citation type="submission" date="2020-12" db="EMBL/GenBank/DDBJ databases">
        <title>Oil enriched cultivation method for isolating marine PHA-producing bacteria.</title>
        <authorList>
            <person name="Zheng W."/>
            <person name="Yu S."/>
            <person name="Huang Y."/>
        </authorList>
    </citation>
    <scope>NUCLEOTIDE SEQUENCE</scope>
    <source>
        <strain evidence="11">SY-2-3</strain>
    </source>
</reference>
<feature type="domain" description="Tripartite ATP-independent periplasmic transporters DctQ component" evidence="10">
    <location>
        <begin position="50"/>
        <end position="179"/>
    </location>
</feature>
<comment type="subunit">
    <text evidence="9">The complex comprises the extracytoplasmic solute receptor protein and the two transmembrane proteins.</text>
</comment>
<dbReference type="Pfam" id="PF04290">
    <property type="entry name" value="DctQ"/>
    <property type="match status" value="1"/>
</dbReference>
<keyword evidence="4 9" id="KW-0997">Cell inner membrane</keyword>
<comment type="caution">
    <text evidence="11">The sequence shown here is derived from an EMBL/GenBank/DDBJ whole genome shotgun (WGS) entry which is preliminary data.</text>
</comment>
<comment type="subcellular location">
    <subcellularLocation>
        <location evidence="1 9">Cell inner membrane</location>
        <topology evidence="1 9">Multi-pass membrane protein</topology>
    </subcellularLocation>
</comment>
<dbReference type="PANTHER" id="PTHR35011:SF2">
    <property type="entry name" value="2,3-DIKETO-L-GULONATE TRAP TRANSPORTER SMALL PERMEASE PROTEIN YIAM"/>
    <property type="match status" value="1"/>
</dbReference>
<feature type="transmembrane region" description="Helical" evidence="9">
    <location>
        <begin position="41"/>
        <end position="63"/>
    </location>
</feature>
<evidence type="ECO:0000256" key="9">
    <source>
        <dbReference type="RuleBase" id="RU369079"/>
    </source>
</evidence>
<comment type="function">
    <text evidence="9">Part of the tripartite ATP-independent periplasmic (TRAP) transport system.</text>
</comment>
<dbReference type="Proteomes" id="UP000664405">
    <property type="component" value="Unassembled WGS sequence"/>
</dbReference>
<dbReference type="InterPro" id="IPR007387">
    <property type="entry name" value="TRAP_DctQ"/>
</dbReference>
<comment type="similarity">
    <text evidence="8 9">Belongs to the TRAP transporter small permease family.</text>
</comment>
<evidence type="ECO:0000256" key="7">
    <source>
        <dbReference type="ARBA" id="ARBA00023136"/>
    </source>
</evidence>
<dbReference type="GO" id="GO:0005886">
    <property type="term" value="C:plasma membrane"/>
    <property type="evidence" value="ECO:0007669"/>
    <property type="project" value="UniProtKB-SubCell"/>
</dbReference>
<keyword evidence="5 9" id="KW-0812">Transmembrane</keyword>
<organism evidence="11 12">
    <name type="scientific">Thalassospira povalilytica</name>
    <dbReference type="NCBI Taxonomy" id="732237"/>
    <lineage>
        <taxon>Bacteria</taxon>
        <taxon>Pseudomonadati</taxon>
        <taxon>Pseudomonadota</taxon>
        <taxon>Alphaproteobacteria</taxon>
        <taxon>Rhodospirillales</taxon>
        <taxon>Thalassospiraceae</taxon>
        <taxon>Thalassospira</taxon>
    </lineage>
</organism>
<accession>A0A8I1MAI2</accession>
<dbReference type="EMBL" id="JAEKJW010000003">
    <property type="protein sequence ID" value="MBN8198059.1"/>
    <property type="molecule type" value="Genomic_DNA"/>
</dbReference>
<evidence type="ECO:0000313" key="12">
    <source>
        <dbReference type="Proteomes" id="UP000664405"/>
    </source>
</evidence>
<dbReference type="AlphaFoldDB" id="A0A8I1MAI2"/>
<keyword evidence="7 9" id="KW-0472">Membrane</keyword>
<evidence type="ECO:0000256" key="1">
    <source>
        <dbReference type="ARBA" id="ARBA00004429"/>
    </source>
</evidence>
<protein>
    <recommendedName>
        <fullName evidence="9">TRAP transporter small permease protein</fullName>
    </recommendedName>
</protein>
<evidence type="ECO:0000256" key="3">
    <source>
        <dbReference type="ARBA" id="ARBA00022475"/>
    </source>
</evidence>
<keyword evidence="6 9" id="KW-1133">Transmembrane helix</keyword>
<dbReference type="GO" id="GO:0015740">
    <property type="term" value="P:C4-dicarboxylate transport"/>
    <property type="evidence" value="ECO:0007669"/>
    <property type="project" value="TreeGrafter"/>
</dbReference>
<evidence type="ECO:0000256" key="8">
    <source>
        <dbReference type="ARBA" id="ARBA00038436"/>
    </source>
</evidence>
<feature type="transmembrane region" description="Helical" evidence="9">
    <location>
        <begin position="69"/>
        <end position="91"/>
    </location>
</feature>
<feature type="transmembrane region" description="Helical" evidence="9">
    <location>
        <begin position="112"/>
        <end position="136"/>
    </location>
</feature>
<evidence type="ECO:0000256" key="4">
    <source>
        <dbReference type="ARBA" id="ARBA00022519"/>
    </source>
</evidence>
<evidence type="ECO:0000256" key="2">
    <source>
        <dbReference type="ARBA" id="ARBA00022448"/>
    </source>
</evidence>
<evidence type="ECO:0000259" key="10">
    <source>
        <dbReference type="Pfam" id="PF04290"/>
    </source>
</evidence>